<evidence type="ECO:0000259" key="1">
    <source>
        <dbReference type="Pfam" id="PF03161"/>
    </source>
</evidence>
<dbReference type="EMBL" id="PFAX01000009">
    <property type="protein sequence ID" value="PIR90684.1"/>
    <property type="molecule type" value="Genomic_DNA"/>
</dbReference>
<evidence type="ECO:0000313" key="2">
    <source>
        <dbReference type="EMBL" id="PIR90684.1"/>
    </source>
</evidence>
<gene>
    <name evidence="2" type="ORF">COU05_00730</name>
</gene>
<dbReference type="InterPro" id="IPR027434">
    <property type="entry name" value="Homing_endonucl"/>
</dbReference>
<evidence type="ECO:0000313" key="3">
    <source>
        <dbReference type="Proteomes" id="UP000230132"/>
    </source>
</evidence>
<proteinExistence type="predicted"/>
<comment type="caution">
    <text evidence="2">The sequence shown here is derived from an EMBL/GenBank/DDBJ whole genome shotgun (WGS) entry which is preliminary data.</text>
</comment>
<dbReference type="GO" id="GO:0004519">
    <property type="term" value="F:endonuclease activity"/>
    <property type="evidence" value="ECO:0007669"/>
    <property type="project" value="InterPro"/>
</dbReference>
<dbReference type="Gene3D" id="3.10.28.10">
    <property type="entry name" value="Homing endonucleases"/>
    <property type="match status" value="2"/>
</dbReference>
<dbReference type="Pfam" id="PF03161">
    <property type="entry name" value="LAGLIDADG_2"/>
    <property type="match status" value="1"/>
</dbReference>
<sequence length="208" mass="24355">MINNTVGSQEIIPKSLRARKNLKLKLTQSEYDVLVGSILGDGYITKKGKIQIEQGEKQKQYVEWKYEKLINAKSGNIIKTTRKYKGKEFSSYRFWTRQFFSSWRNIFYPYGEKTIPRAKINFSPLLLAVWYMDDGYLRKKNTIALSTDKFSKSELAYLATELNRQHELSVNIVKSKKLYFDTNSSIKFLNIVKPYIIPSMMYKISLTP</sequence>
<name>A0A2H0UV01_9BACT</name>
<dbReference type="InterPro" id="IPR004860">
    <property type="entry name" value="LAGLIDADG_dom"/>
</dbReference>
<protein>
    <recommendedName>
        <fullName evidence="1">Homing endonuclease LAGLIDADG domain-containing protein</fullName>
    </recommendedName>
</protein>
<reference evidence="3" key="1">
    <citation type="submission" date="2017-09" db="EMBL/GenBank/DDBJ databases">
        <title>Depth-based differentiation of microbial function through sediment-hosted aquifers and enrichment of novel symbionts in the deep terrestrial subsurface.</title>
        <authorList>
            <person name="Probst A.J."/>
            <person name="Ladd B."/>
            <person name="Jarett J.K."/>
            <person name="Geller-Mcgrath D.E."/>
            <person name="Sieber C.M.K."/>
            <person name="Emerson J.B."/>
            <person name="Anantharaman K."/>
            <person name="Thomas B.C."/>
            <person name="Malmstrom R."/>
            <person name="Stieglmeier M."/>
            <person name="Klingl A."/>
            <person name="Woyke T."/>
            <person name="Ryan C.M."/>
            <person name="Banfield J.F."/>
        </authorList>
    </citation>
    <scope>NUCLEOTIDE SEQUENCE [LARGE SCALE GENOMIC DNA]</scope>
</reference>
<dbReference type="SUPFAM" id="SSF55608">
    <property type="entry name" value="Homing endonucleases"/>
    <property type="match status" value="1"/>
</dbReference>
<organism evidence="2 3">
    <name type="scientific">bacterium (Candidatus Gribaldobacteria) CG10_big_fil_rev_8_21_14_0_10_37_21</name>
    <dbReference type="NCBI Taxonomy" id="2014275"/>
    <lineage>
        <taxon>Bacteria</taxon>
        <taxon>Candidatus Gribaldobacteria</taxon>
    </lineage>
</organism>
<feature type="domain" description="Homing endonuclease LAGLIDADG" evidence="1">
    <location>
        <begin position="32"/>
        <end position="187"/>
    </location>
</feature>
<dbReference type="Proteomes" id="UP000230132">
    <property type="component" value="Unassembled WGS sequence"/>
</dbReference>
<accession>A0A2H0UV01</accession>
<dbReference type="AlphaFoldDB" id="A0A2H0UV01"/>